<dbReference type="GO" id="GO:0016020">
    <property type="term" value="C:membrane"/>
    <property type="evidence" value="ECO:0007669"/>
    <property type="project" value="UniProtKB-SubCell"/>
</dbReference>
<sequence length="128" mass="14768">MIILDKFYKSSFFEIICVLQMGFATMFIFTGFNTHCLFVTPVLHSIYGRDPTRIDKYAGYYGQSLDYILFSVGIIFAPAMVLYINGKWLLFLGSICFTIYLFSFLYINRIFFYFSSALAGLGFACNFL</sequence>
<feature type="transmembrane region" description="Helical" evidence="5">
    <location>
        <begin position="12"/>
        <end position="32"/>
    </location>
</feature>
<comment type="subcellular location">
    <subcellularLocation>
        <location evidence="1">Membrane</location>
        <topology evidence="1">Multi-pass membrane protein</topology>
    </subcellularLocation>
</comment>
<feature type="transmembrane region" description="Helical" evidence="5">
    <location>
        <begin position="67"/>
        <end position="84"/>
    </location>
</feature>
<gene>
    <name evidence="6" type="ORF">DME_LOCUS6892</name>
</gene>
<evidence type="ECO:0000313" key="8">
    <source>
        <dbReference type="Proteomes" id="UP000274756"/>
    </source>
</evidence>
<dbReference type="AlphaFoldDB" id="A0A0N4U6I0"/>
<keyword evidence="4 5" id="KW-0472">Membrane</keyword>
<organism evidence="7 9">
    <name type="scientific">Dracunculus medinensis</name>
    <name type="common">Guinea worm</name>
    <dbReference type="NCBI Taxonomy" id="318479"/>
    <lineage>
        <taxon>Eukaryota</taxon>
        <taxon>Metazoa</taxon>
        <taxon>Ecdysozoa</taxon>
        <taxon>Nematoda</taxon>
        <taxon>Chromadorea</taxon>
        <taxon>Rhabditida</taxon>
        <taxon>Spirurina</taxon>
        <taxon>Dracunculoidea</taxon>
        <taxon>Dracunculidae</taxon>
        <taxon>Dracunculus</taxon>
    </lineage>
</organism>
<dbReference type="Pfam" id="PF05978">
    <property type="entry name" value="UNC-93"/>
    <property type="match status" value="1"/>
</dbReference>
<proteinExistence type="predicted"/>
<evidence type="ECO:0000256" key="1">
    <source>
        <dbReference type="ARBA" id="ARBA00004141"/>
    </source>
</evidence>
<dbReference type="Proteomes" id="UP000038040">
    <property type="component" value="Unplaced"/>
</dbReference>
<reference evidence="6 8" key="2">
    <citation type="submission" date="2018-11" db="EMBL/GenBank/DDBJ databases">
        <authorList>
            <consortium name="Pathogen Informatics"/>
        </authorList>
    </citation>
    <scope>NUCLEOTIDE SEQUENCE [LARGE SCALE GENOMIC DNA]</scope>
</reference>
<evidence type="ECO:0000256" key="3">
    <source>
        <dbReference type="ARBA" id="ARBA00022989"/>
    </source>
</evidence>
<dbReference type="EMBL" id="UYYG01001157">
    <property type="protein sequence ID" value="VDN56919.1"/>
    <property type="molecule type" value="Genomic_DNA"/>
</dbReference>
<evidence type="ECO:0000313" key="7">
    <source>
        <dbReference type="Proteomes" id="UP000038040"/>
    </source>
</evidence>
<dbReference type="InterPro" id="IPR051617">
    <property type="entry name" value="UNC-93-like_regulator"/>
</dbReference>
<evidence type="ECO:0000256" key="5">
    <source>
        <dbReference type="SAM" id="Phobius"/>
    </source>
</evidence>
<keyword evidence="2 5" id="KW-0812">Transmembrane</keyword>
<evidence type="ECO:0000256" key="4">
    <source>
        <dbReference type="ARBA" id="ARBA00023136"/>
    </source>
</evidence>
<accession>A0A0N4U6I0</accession>
<reference evidence="9" key="1">
    <citation type="submission" date="2017-02" db="UniProtKB">
        <authorList>
            <consortium name="WormBaseParasite"/>
        </authorList>
    </citation>
    <scope>IDENTIFICATION</scope>
</reference>
<protein>
    <submittedName>
        <fullName evidence="9">MFS transporter</fullName>
    </submittedName>
</protein>
<feature type="transmembrane region" description="Helical" evidence="5">
    <location>
        <begin position="89"/>
        <end position="107"/>
    </location>
</feature>
<keyword evidence="3 5" id="KW-1133">Transmembrane helix</keyword>
<dbReference type="WBParaSite" id="DME_0000253201-mRNA-1">
    <property type="protein sequence ID" value="DME_0000253201-mRNA-1"/>
    <property type="gene ID" value="DME_0000253201"/>
</dbReference>
<dbReference type="PANTHER" id="PTHR23294">
    <property type="entry name" value="ET TRANSLATION PRODUCT-RELATED"/>
    <property type="match status" value="1"/>
</dbReference>
<evidence type="ECO:0000313" key="9">
    <source>
        <dbReference type="WBParaSite" id="DME_0000253201-mRNA-1"/>
    </source>
</evidence>
<dbReference type="OrthoDB" id="5856527at2759"/>
<keyword evidence="8" id="KW-1185">Reference proteome</keyword>
<evidence type="ECO:0000313" key="6">
    <source>
        <dbReference type="EMBL" id="VDN56919.1"/>
    </source>
</evidence>
<evidence type="ECO:0000256" key="2">
    <source>
        <dbReference type="ARBA" id="ARBA00022692"/>
    </source>
</evidence>
<dbReference type="PANTHER" id="PTHR23294:SF18">
    <property type="entry name" value="UNC93-LIKE PROTEIN MFSD11"/>
    <property type="match status" value="1"/>
</dbReference>
<name>A0A0N4U6I0_DRAME</name>
<dbReference type="STRING" id="318479.A0A0N4U6I0"/>
<dbReference type="Proteomes" id="UP000274756">
    <property type="component" value="Unassembled WGS sequence"/>
</dbReference>
<dbReference type="InterPro" id="IPR010291">
    <property type="entry name" value="Ion_channel_UNC-93"/>
</dbReference>